<dbReference type="GeneID" id="13883992"/>
<reference evidence="10 11" key="1">
    <citation type="journal article" date="2011" name="Proc. Natl. Acad. Sci. U.S.A.">
        <title>Evolutionary erosion of yeast sex chromosomes by mating-type switching accidents.</title>
        <authorList>
            <person name="Gordon J.L."/>
            <person name="Armisen D."/>
            <person name="Proux-Wera E."/>
            <person name="Oheigeartaigh S.S."/>
            <person name="Byrne K.P."/>
            <person name="Wolfe K.H."/>
        </authorList>
    </citation>
    <scope>NUCLEOTIDE SEQUENCE [LARGE SCALE GENOMIC DNA]</scope>
    <source>
        <strain evidence="11">ATCC 22294 / BCRC 22015 / CBS 2517 / CECT 1963 / NBRC 1671 / NRRL Y-8276</strain>
    </source>
</reference>
<dbReference type="STRING" id="1071382.H2B143"/>
<evidence type="ECO:0000313" key="10">
    <source>
        <dbReference type="EMBL" id="CCF60343.1"/>
    </source>
</evidence>
<dbReference type="Pfam" id="PF06417">
    <property type="entry name" value="EMC4"/>
    <property type="match status" value="1"/>
</dbReference>
<dbReference type="Proteomes" id="UP000005220">
    <property type="component" value="Chromosome 10"/>
</dbReference>
<dbReference type="GO" id="GO:0032977">
    <property type="term" value="F:membrane insertase activity"/>
    <property type="evidence" value="ECO:0007669"/>
    <property type="project" value="EnsemblFungi"/>
</dbReference>
<dbReference type="AlphaFoldDB" id="H2B143"/>
<dbReference type="eggNOG" id="KOG3318">
    <property type="taxonomic scope" value="Eukaryota"/>
</dbReference>
<keyword evidence="11" id="KW-1185">Reference proteome</keyword>
<keyword evidence="7 8" id="KW-0472">Membrane</keyword>
<keyword evidence="4 9" id="KW-0812">Transmembrane</keyword>
<dbReference type="OrthoDB" id="369569at2759"/>
<feature type="transmembrane region" description="Helical" evidence="9">
    <location>
        <begin position="126"/>
        <end position="148"/>
    </location>
</feature>
<evidence type="ECO:0000256" key="7">
    <source>
        <dbReference type="ARBA" id="ARBA00023136"/>
    </source>
</evidence>
<evidence type="ECO:0000256" key="8">
    <source>
        <dbReference type="PIRNR" id="PIRNR017207"/>
    </source>
</evidence>
<dbReference type="GO" id="GO:0015914">
    <property type="term" value="P:phospholipid transport"/>
    <property type="evidence" value="ECO:0007669"/>
    <property type="project" value="EnsemblFungi"/>
</dbReference>
<evidence type="ECO:0000256" key="5">
    <source>
        <dbReference type="ARBA" id="ARBA00022824"/>
    </source>
</evidence>
<evidence type="ECO:0000256" key="3">
    <source>
        <dbReference type="ARBA" id="ARBA00020820"/>
    </source>
</evidence>
<dbReference type="InterPro" id="IPR009445">
    <property type="entry name" value="TMEM85/Emc4"/>
</dbReference>
<dbReference type="GO" id="GO:0045050">
    <property type="term" value="P:protein insertion into ER membrane by stop-transfer membrane-anchor sequence"/>
    <property type="evidence" value="ECO:0007669"/>
    <property type="project" value="EnsemblFungi"/>
</dbReference>
<evidence type="ECO:0000256" key="1">
    <source>
        <dbReference type="ARBA" id="ARBA00004477"/>
    </source>
</evidence>
<dbReference type="GO" id="GO:0006644">
    <property type="term" value="P:phospholipid metabolic process"/>
    <property type="evidence" value="ECO:0007669"/>
    <property type="project" value="EnsemblFungi"/>
</dbReference>
<evidence type="ECO:0000256" key="9">
    <source>
        <dbReference type="SAM" id="Phobius"/>
    </source>
</evidence>
<dbReference type="RefSeq" id="XP_003959478.1">
    <property type="nucleotide sequence ID" value="XM_003959429.1"/>
</dbReference>
<organism evidence="10 11">
    <name type="scientific">Kazachstania africana (strain ATCC 22294 / BCRC 22015 / CBS 2517 / CECT 1963 / NBRC 1671 / NRRL Y-8276)</name>
    <name type="common">Yeast</name>
    <name type="synonym">Kluyveromyces africanus</name>
    <dbReference type="NCBI Taxonomy" id="1071382"/>
    <lineage>
        <taxon>Eukaryota</taxon>
        <taxon>Fungi</taxon>
        <taxon>Dikarya</taxon>
        <taxon>Ascomycota</taxon>
        <taxon>Saccharomycotina</taxon>
        <taxon>Saccharomycetes</taxon>
        <taxon>Saccharomycetales</taxon>
        <taxon>Saccharomycetaceae</taxon>
        <taxon>Kazachstania</taxon>
    </lineage>
</organism>
<dbReference type="PIRSF" id="PIRSF017207">
    <property type="entry name" value="UCP017207_TM-p85"/>
    <property type="match status" value="1"/>
</dbReference>
<sequence>MALQPHDWAINLVDPTYAKSMKIESSNTLPVPPGFEEMDSNTTRVNKASKVLNSRNIDKLQAQKAWQIATQPLKSIPMNFFMSYMSGSSLQIIPIMTALMLLSGPIKSMFSIREAFRPVLDNRETIGTVRSAMVVYIMAQGILMYIGIRKLNEMGLIPNSRSDWLAWERHANYNENLRSFTF</sequence>
<dbReference type="InParanoid" id="H2B143"/>
<evidence type="ECO:0000256" key="6">
    <source>
        <dbReference type="ARBA" id="ARBA00022989"/>
    </source>
</evidence>
<dbReference type="HOGENOM" id="CLU_098404_1_3_1"/>
<name>H2B143_KAZAF</name>
<keyword evidence="6 9" id="KW-1133">Transmembrane helix</keyword>
<evidence type="ECO:0000313" key="11">
    <source>
        <dbReference type="Proteomes" id="UP000005220"/>
    </source>
</evidence>
<gene>
    <name evidence="10" type="primary">KAFR0J02790</name>
    <name evidence="10" type="ORF">KAFR_0J02790</name>
</gene>
<comment type="similarity">
    <text evidence="2 8">Belongs to the EMC4 family.</text>
</comment>
<accession>H2B143</accession>
<evidence type="ECO:0000256" key="2">
    <source>
        <dbReference type="ARBA" id="ARBA00007715"/>
    </source>
</evidence>
<dbReference type="EMBL" id="HE650830">
    <property type="protein sequence ID" value="CCF60343.1"/>
    <property type="molecule type" value="Genomic_DNA"/>
</dbReference>
<evidence type="ECO:0000256" key="4">
    <source>
        <dbReference type="ARBA" id="ARBA00022692"/>
    </source>
</evidence>
<protein>
    <recommendedName>
        <fullName evidence="3 8">ER membrane protein complex subunit 4</fullName>
    </recommendedName>
</protein>
<comment type="subcellular location">
    <subcellularLocation>
        <location evidence="1">Endoplasmic reticulum membrane</location>
        <topology evidence="1">Multi-pass membrane protein</topology>
    </subcellularLocation>
</comment>
<proteinExistence type="inferred from homology"/>
<feature type="transmembrane region" description="Helical" evidence="9">
    <location>
        <begin position="81"/>
        <end position="106"/>
    </location>
</feature>
<dbReference type="GO" id="GO:0072546">
    <property type="term" value="C:EMC complex"/>
    <property type="evidence" value="ECO:0007669"/>
    <property type="project" value="EnsemblFungi"/>
</dbReference>
<dbReference type="KEGG" id="kaf:KAFR_0J02790"/>
<dbReference type="FunCoup" id="H2B143">
    <property type="interactions" value="802"/>
</dbReference>
<dbReference type="PANTHER" id="PTHR19315">
    <property type="entry name" value="ER MEMBRANE PROTEIN COMPLEX SUBUNIT 4"/>
    <property type="match status" value="1"/>
</dbReference>
<keyword evidence="5" id="KW-0256">Endoplasmic reticulum</keyword>